<dbReference type="Proteomes" id="UP000245980">
    <property type="component" value="Unassembled WGS sequence"/>
</dbReference>
<sequence length="86" mass="9760">MLHTYRKTALIEAERFDGSKEQVKRYPIIVLGTLQDGCVYTGCPCVLKAKEGGMNLKKGDYIATGVDGEHWAIDKDIFERTYERCD</sequence>
<proteinExistence type="predicted"/>
<name>A0A855XA43_LIMRT</name>
<gene>
    <name evidence="1" type="ORF">DKZ22_12025</name>
</gene>
<evidence type="ECO:0000313" key="2">
    <source>
        <dbReference type="Proteomes" id="UP000245980"/>
    </source>
</evidence>
<dbReference type="EMBL" id="QGHT01000119">
    <property type="protein sequence ID" value="PWT38971.1"/>
    <property type="molecule type" value="Genomic_DNA"/>
</dbReference>
<dbReference type="RefSeq" id="WP_109915792.1">
    <property type="nucleotide sequence ID" value="NZ_QGHP01000029.1"/>
</dbReference>
<comment type="caution">
    <text evidence="1">The sequence shown here is derived from an EMBL/GenBank/DDBJ whole genome shotgun (WGS) entry which is preliminary data.</text>
</comment>
<accession>A0A855XA43</accession>
<organism evidence="1 2">
    <name type="scientific">Limosilactobacillus reuteri</name>
    <name type="common">Lactobacillus reuteri</name>
    <dbReference type="NCBI Taxonomy" id="1598"/>
    <lineage>
        <taxon>Bacteria</taxon>
        <taxon>Bacillati</taxon>
        <taxon>Bacillota</taxon>
        <taxon>Bacilli</taxon>
        <taxon>Lactobacillales</taxon>
        <taxon>Lactobacillaceae</taxon>
        <taxon>Limosilactobacillus</taxon>
    </lineage>
</organism>
<protein>
    <submittedName>
        <fullName evidence="1">Uncharacterized protein</fullName>
    </submittedName>
</protein>
<dbReference type="AlphaFoldDB" id="A0A855XA43"/>
<reference evidence="1 2" key="1">
    <citation type="journal article" date="2018" name="Front. Microbiol.">
        <title>Comparative Genomics of the Herbivore Gut Symbiont Lactobacillus reuteri Reveals Genetic Diversity and Lifestyle Adaptation.</title>
        <authorList>
            <person name="Zhao J."/>
        </authorList>
    </citation>
    <scope>NUCLEOTIDE SEQUENCE [LARGE SCALE GENOMIC DNA]</scope>
    <source>
        <strain evidence="1 2">LR10</strain>
    </source>
</reference>
<evidence type="ECO:0000313" key="1">
    <source>
        <dbReference type="EMBL" id="PWT38971.1"/>
    </source>
</evidence>